<protein>
    <recommendedName>
        <fullName evidence="3">Glycine zipper family protein</fullName>
    </recommendedName>
</protein>
<sequence length="177" mass="19195">MKTRLIIISIILCGCAYFLKAQDTVTRDKIYKTSVRILSDPSFACYGALYEVNDSSISISSRRIEDYYSGNVEALRIPVEVLNVIYITENGYGRRGAWIGAVSGVAFGALFGAATAWGTIFGPGANMAIFASFGLVVGVPTGFIVGKIASHKRTAIKGSMDKFNLKKDQLTNYAIKK</sequence>
<keyword evidence="1" id="KW-0732">Signal</keyword>
<organism evidence="2">
    <name type="scientific">Salinimicrobium catena</name>
    <dbReference type="NCBI Taxonomy" id="390640"/>
    <lineage>
        <taxon>Bacteria</taxon>
        <taxon>Pseudomonadati</taxon>
        <taxon>Bacteroidota</taxon>
        <taxon>Flavobacteriia</taxon>
        <taxon>Flavobacteriales</taxon>
        <taxon>Flavobacteriaceae</taxon>
        <taxon>Salinimicrobium</taxon>
    </lineage>
</organism>
<accession>A0A7C2M0V1</accession>
<evidence type="ECO:0000256" key="1">
    <source>
        <dbReference type="SAM" id="SignalP"/>
    </source>
</evidence>
<dbReference type="EMBL" id="DSEE01000406">
    <property type="protein sequence ID" value="HER40666.1"/>
    <property type="molecule type" value="Genomic_DNA"/>
</dbReference>
<evidence type="ECO:0008006" key="3">
    <source>
        <dbReference type="Google" id="ProtNLM"/>
    </source>
</evidence>
<dbReference type="PROSITE" id="PS51257">
    <property type="entry name" value="PROKAR_LIPOPROTEIN"/>
    <property type="match status" value="1"/>
</dbReference>
<reference evidence="2" key="1">
    <citation type="journal article" date="2020" name="mSystems">
        <title>Genome- and Community-Level Interaction Insights into Carbon Utilization and Element Cycling Functions of Hydrothermarchaeota in Hydrothermal Sediment.</title>
        <authorList>
            <person name="Zhou Z."/>
            <person name="Liu Y."/>
            <person name="Xu W."/>
            <person name="Pan J."/>
            <person name="Luo Z.H."/>
            <person name="Li M."/>
        </authorList>
    </citation>
    <scope>NUCLEOTIDE SEQUENCE [LARGE SCALE GENOMIC DNA]</scope>
    <source>
        <strain evidence="2">SpSt-1235</strain>
    </source>
</reference>
<dbReference type="Proteomes" id="UP000885753">
    <property type="component" value="Unassembled WGS sequence"/>
</dbReference>
<feature type="signal peptide" evidence="1">
    <location>
        <begin position="1"/>
        <end position="21"/>
    </location>
</feature>
<comment type="caution">
    <text evidence="2">The sequence shown here is derived from an EMBL/GenBank/DDBJ whole genome shotgun (WGS) entry which is preliminary data.</text>
</comment>
<dbReference type="AlphaFoldDB" id="A0A7C2M0V1"/>
<proteinExistence type="predicted"/>
<gene>
    <name evidence="2" type="ORF">ENO10_05545</name>
</gene>
<feature type="chain" id="PRO_5027594579" description="Glycine zipper family protein" evidence="1">
    <location>
        <begin position="22"/>
        <end position="177"/>
    </location>
</feature>
<name>A0A7C2M0V1_9FLAO</name>
<evidence type="ECO:0000313" key="2">
    <source>
        <dbReference type="EMBL" id="HER40666.1"/>
    </source>
</evidence>